<evidence type="ECO:0000256" key="1">
    <source>
        <dbReference type="SAM" id="MobiDB-lite"/>
    </source>
</evidence>
<proteinExistence type="predicted"/>
<keyword evidence="3" id="KW-1185">Reference proteome</keyword>
<dbReference type="Proteomes" id="UP001176961">
    <property type="component" value="Unassembled WGS sequence"/>
</dbReference>
<dbReference type="EMBL" id="CATQJL010000200">
    <property type="protein sequence ID" value="CAJ0596531.1"/>
    <property type="molecule type" value="Genomic_DNA"/>
</dbReference>
<feature type="compositionally biased region" description="Basic and acidic residues" evidence="1">
    <location>
        <begin position="22"/>
        <end position="33"/>
    </location>
</feature>
<name>A0AA36GQX0_CYLNA</name>
<sequence>MAKKVYLYGNTILTPQQGKGPWHHEAGNEDQRTEAEGCADLLRVGDGNEPIRRAEQSETLSIGVNTQ</sequence>
<accession>A0AA36GQX0</accession>
<protein>
    <submittedName>
        <fullName evidence="2">Uncharacterized protein</fullName>
    </submittedName>
</protein>
<comment type="caution">
    <text evidence="2">The sequence shown here is derived from an EMBL/GenBank/DDBJ whole genome shotgun (WGS) entry which is preliminary data.</text>
</comment>
<organism evidence="2 3">
    <name type="scientific">Cylicocyclus nassatus</name>
    <name type="common">Nematode worm</name>
    <dbReference type="NCBI Taxonomy" id="53992"/>
    <lineage>
        <taxon>Eukaryota</taxon>
        <taxon>Metazoa</taxon>
        <taxon>Ecdysozoa</taxon>
        <taxon>Nematoda</taxon>
        <taxon>Chromadorea</taxon>
        <taxon>Rhabditida</taxon>
        <taxon>Rhabditina</taxon>
        <taxon>Rhabditomorpha</taxon>
        <taxon>Strongyloidea</taxon>
        <taxon>Strongylidae</taxon>
        <taxon>Cylicocyclus</taxon>
    </lineage>
</organism>
<evidence type="ECO:0000313" key="3">
    <source>
        <dbReference type="Proteomes" id="UP001176961"/>
    </source>
</evidence>
<evidence type="ECO:0000313" key="2">
    <source>
        <dbReference type="EMBL" id="CAJ0596531.1"/>
    </source>
</evidence>
<feature type="region of interest" description="Disordered" evidence="1">
    <location>
        <begin position="13"/>
        <end position="33"/>
    </location>
</feature>
<gene>
    <name evidence="2" type="ORF">CYNAS_LOCUS8514</name>
</gene>
<dbReference type="AlphaFoldDB" id="A0AA36GQX0"/>
<reference evidence="2" key="1">
    <citation type="submission" date="2023-07" db="EMBL/GenBank/DDBJ databases">
        <authorList>
            <consortium name="CYATHOMIX"/>
        </authorList>
    </citation>
    <scope>NUCLEOTIDE SEQUENCE</scope>
    <source>
        <strain evidence="2">N/A</strain>
    </source>
</reference>